<dbReference type="OrthoDB" id="9789440at2"/>
<keyword evidence="3" id="KW-1185">Reference proteome</keyword>
<organism evidence="2 4">
    <name type="scientific">Legionella moravica</name>
    <dbReference type="NCBI Taxonomy" id="39962"/>
    <lineage>
        <taxon>Bacteria</taxon>
        <taxon>Pseudomonadati</taxon>
        <taxon>Pseudomonadota</taxon>
        <taxon>Gammaproteobacteria</taxon>
        <taxon>Legionellales</taxon>
        <taxon>Legionellaceae</taxon>
        <taxon>Legionella</taxon>
    </lineage>
</organism>
<accession>A0A378K3L8</accession>
<dbReference type="Pfam" id="PF19799">
    <property type="entry name" value="DUF6282"/>
    <property type="match status" value="1"/>
</dbReference>
<dbReference type="InterPro" id="IPR046249">
    <property type="entry name" value="DUF6282"/>
</dbReference>
<sequence length="286" mass="32546">MQNLDAYDLIDIHYHANPDLYLRRWDALETGKIYKNCNGIVVLKSHLGATSIQATLAQRMGLPVLPSLVLNHLAGGINYRVVIQALNEYQPLIPARMIVHFPTITGRAIKSRLSRTLTHPQLSPFSLCPETLFNDNSQLRKEVIDVLKMARDYPIVLSTGHASAEEVYQLVDACIQYNVTSLLLNQPANPLTNLHATQLKKLAQNEFIWIEQTSLTYLLHHQSKEDFCEVLSSLPRVIYSSDLGQTDQLDIHQWIDYSEHLFTELRISEQRTKELVLLNAIKILAL</sequence>
<dbReference type="RefSeq" id="WP_035921340.1">
    <property type="nucleotide sequence ID" value="NZ_CAAAJG010000010.1"/>
</dbReference>
<evidence type="ECO:0008006" key="5">
    <source>
        <dbReference type="Google" id="ProtNLM"/>
    </source>
</evidence>
<dbReference type="EMBL" id="LNYN01000019">
    <property type="protein sequence ID" value="KTD34886.1"/>
    <property type="molecule type" value="Genomic_DNA"/>
</dbReference>
<protein>
    <recommendedName>
        <fullName evidence="5">Amidohydrolase</fullName>
    </recommendedName>
</protein>
<evidence type="ECO:0000313" key="3">
    <source>
        <dbReference type="Proteomes" id="UP000054985"/>
    </source>
</evidence>
<dbReference type="InterPro" id="IPR016797">
    <property type="entry name" value="UCP021898"/>
</dbReference>
<dbReference type="Proteomes" id="UP000054985">
    <property type="component" value="Unassembled WGS sequence"/>
</dbReference>
<dbReference type="PIRSF" id="PIRSF021898">
    <property type="entry name" value="UCP021898"/>
    <property type="match status" value="1"/>
</dbReference>
<reference evidence="2 4" key="2">
    <citation type="submission" date="2018-06" db="EMBL/GenBank/DDBJ databases">
        <authorList>
            <consortium name="Pathogen Informatics"/>
            <person name="Doyle S."/>
        </authorList>
    </citation>
    <scope>NUCLEOTIDE SEQUENCE [LARGE SCALE GENOMIC DNA]</scope>
    <source>
        <strain evidence="2 4">NCTC12239</strain>
    </source>
</reference>
<gene>
    <name evidence="1" type="ORF">Lmor_1419</name>
    <name evidence="2" type="ORF">NCTC12239_02822</name>
</gene>
<dbReference type="AlphaFoldDB" id="A0A378K3L8"/>
<dbReference type="Proteomes" id="UP000254040">
    <property type="component" value="Unassembled WGS sequence"/>
</dbReference>
<dbReference type="STRING" id="39962.Lmor_1419"/>
<name>A0A378K3L8_9GAMM</name>
<reference evidence="1 3" key="1">
    <citation type="submission" date="2015-11" db="EMBL/GenBank/DDBJ databases">
        <title>Genomic analysis of 38 Legionella species identifies large and diverse effector repertoires.</title>
        <authorList>
            <person name="Burstein D."/>
            <person name="Amaro F."/>
            <person name="Zusman T."/>
            <person name="Lifshitz Z."/>
            <person name="Cohen O."/>
            <person name="Gilbert J.A."/>
            <person name="Pupko T."/>
            <person name="Shuman H.A."/>
            <person name="Segal G."/>
        </authorList>
    </citation>
    <scope>NUCLEOTIDE SEQUENCE [LARGE SCALE GENOMIC DNA]</scope>
    <source>
        <strain evidence="1 3">ATCC 43877</strain>
    </source>
</reference>
<proteinExistence type="predicted"/>
<evidence type="ECO:0000313" key="2">
    <source>
        <dbReference type="EMBL" id="STX63869.1"/>
    </source>
</evidence>
<evidence type="ECO:0000313" key="4">
    <source>
        <dbReference type="Proteomes" id="UP000254040"/>
    </source>
</evidence>
<evidence type="ECO:0000313" key="1">
    <source>
        <dbReference type="EMBL" id="KTD34886.1"/>
    </source>
</evidence>
<dbReference type="EMBL" id="UGOG01000001">
    <property type="protein sequence ID" value="STX63869.1"/>
    <property type="molecule type" value="Genomic_DNA"/>
</dbReference>